<dbReference type="EMBL" id="NQWI01000018">
    <property type="protein sequence ID" value="PDW03912.1"/>
    <property type="molecule type" value="Genomic_DNA"/>
</dbReference>
<evidence type="ECO:0000256" key="3">
    <source>
        <dbReference type="ARBA" id="ARBA00022801"/>
    </source>
</evidence>
<evidence type="ECO:0000313" key="7">
    <source>
        <dbReference type="Proteomes" id="UP000220527"/>
    </source>
</evidence>
<dbReference type="AlphaFoldDB" id="A0A2A6RLH7"/>
<dbReference type="Proteomes" id="UP000220527">
    <property type="component" value="Unassembled WGS sequence"/>
</dbReference>
<dbReference type="EC" id="3.1.3.48" evidence="2"/>
<evidence type="ECO:0000256" key="2">
    <source>
        <dbReference type="ARBA" id="ARBA00013064"/>
    </source>
</evidence>
<evidence type="ECO:0000256" key="1">
    <source>
        <dbReference type="ARBA" id="ARBA00005750"/>
    </source>
</evidence>
<reference evidence="7" key="1">
    <citation type="submission" date="2017-08" db="EMBL/GenBank/DDBJ databases">
        <authorList>
            <person name="Grouzdev D.S."/>
            <person name="Gaisin V.A."/>
            <person name="Rysina M.S."/>
            <person name="Gorlenko V.M."/>
        </authorList>
    </citation>
    <scope>NUCLEOTIDE SEQUENCE [LARGE SCALE GENOMIC DNA]</scope>
    <source>
        <strain evidence="7">Kir15-3F</strain>
    </source>
</reference>
<dbReference type="GO" id="GO:0004725">
    <property type="term" value="F:protein tyrosine phosphatase activity"/>
    <property type="evidence" value="ECO:0007669"/>
    <property type="project" value="UniProtKB-EC"/>
</dbReference>
<comment type="caution">
    <text evidence="6">The sequence shown here is derived from an EMBL/GenBank/DDBJ whole genome shotgun (WGS) entry which is preliminary data.</text>
</comment>
<keyword evidence="4" id="KW-0904">Protein phosphatase</keyword>
<dbReference type="OrthoDB" id="9788539at2"/>
<name>A0A2A6RLH7_9CHLR</name>
<gene>
    <name evidence="6" type="ORF">CJ255_06035</name>
</gene>
<dbReference type="InterPro" id="IPR016195">
    <property type="entry name" value="Pol/histidinol_Pase-like"/>
</dbReference>
<evidence type="ECO:0000256" key="4">
    <source>
        <dbReference type="ARBA" id="ARBA00022912"/>
    </source>
</evidence>
<evidence type="ECO:0000313" key="6">
    <source>
        <dbReference type="EMBL" id="PDW03912.1"/>
    </source>
</evidence>
<keyword evidence="7" id="KW-1185">Reference proteome</keyword>
<sequence length="260" mass="28423">MIDLHTHILHEFDDGAQSLAAALEIAQAALANGITVVATTPHGRAIPPANSRYSVALLRERFAELQAAIRAEGLALELVAGTEIYGEAQAVDALQAGRLLTYGTSRALLLEFPLEISRQAAAELIFGFQVANYRVVLAHPERYRFVRHDPNTLIPLIERGTLMQLTSGALTGRQGDQMQRMAKLLLRHSMVHILATDTHGPHLRRMPDLAEAHAVAGELMGADLAARLTQHTPAAILADAPIDLPTPEPIRRWFGFWYSS</sequence>
<organism evidence="6 7">
    <name type="scientific">Candidatus Viridilinea mediisalina</name>
    <dbReference type="NCBI Taxonomy" id="2024553"/>
    <lineage>
        <taxon>Bacteria</taxon>
        <taxon>Bacillati</taxon>
        <taxon>Chloroflexota</taxon>
        <taxon>Chloroflexia</taxon>
        <taxon>Chloroflexales</taxon>
        <taxon>Chloroflexineae</taxon>
        <taxon>Oscillochloridaceae</taxon>
        <taxon>Candidatus Viridilinea</taxon>
    </lineage>
</organism>
<evidence type="ECO:0000256" key="5">
    <source>
        <dbReference type="ARBA" id="ARBA00051722"/>
    </source>
</evidence>
<dbReference type="PIRSF" id="PIRSF016557">
    <property type="entry name" value="Caps_synth_CpsB"/>
    <property type="match status" value="1"/>
</dbReference>
<comment type="similarity">
    <text evidence="1">Belongs to the metallo-dependent hydrolases superfamily. CpsB/CapC family.</text>
</comment>
<protein>
    <recommendedName>
        <fullName evidence="2">protein-tyrosine-phosphatase</fullName>
        <ecNumber evidence="2">3.1.3.48</ecNumber>
    </recommendedName>
</protein>
<comment type="catalytic activity">
    <reaction evidence="5">
        <text>O-phospho-L-tyrosyl-[protein] + H2O = L-tyrosyl-[protein] + phosphate</text>
        <dbReference type="Rhea" id="RHEA:10684"/>
        <dbReference type="Rhea" id="RHEA-COMP:10136"/>
        <dbReference type="Rhea" id="RHEA-COMP:20101"/>
        <dbReference type="ChEBI" id="CHEBI:15377"/>
        <dbReference type="ChEBI" id="CHEBI:43474"/>
        <dbReference type="ChEBI" id="CHEBI:46858"/>
        <dbReference type="ChEBI" id="CHEBI:61978"/>
        <dbReference type="EC" id="3.1.3.48"/>
    </reaction>
</comment>
<dbReference type="RefSeq" id="WP_097643193.1">
    <property type="nucleotide sequence ID" value="NZ_NQWI01000018.1"/>
</dbReference>
<dbReference type="Pfam" id="PF19567">
    <property type="entry name" value="CpsB_CapC"/>
    <property type="match status" value="1"/>
</dbReference>
<dbReference type="PANTHER" id="PTHR39181">
    <property type="entry name" value="TYROSINE-PROTEIN PHOSPHATASE YWQE"/>
    <property type="match status" value="1"/>
</dbReference>
<proteinExistence type="inferred from homology"/>
<dbReference type="GO" id="GO:0030145">
    <property type="term" value="F:manganese ion binding"/>
    <property type="evidence" value="ECO:0007669"/>
    <property type="project" value="InterPro"/>
</dbReference>
<dbReference type="SUPFAM" id="SSF89550">
    <property type="entry name" value="PHP domain-like"/>
    <property type="match status" value="1"/>
</dbReference>
<dbReference type="Gene3D" id="3.20.20.140">
    <property type="entry name" value="Metal-dependent hydrolases"/>
    <property type="match status" value="1"/>
</dbReference>
<keyword evidence="3" id="KW-0378">Hydrolase</keyword>
<dbReference type="InterPro" id="IPR016667">
    <property type="entry name" value="Caps_polysacc_synth_CpsB/CapC"/>
</dbReference>
<dbReference type="PANTHER" id="PTHR39181:SF1">
    <property type="entry name" value="TYROSINE-PROTEIN PHOSPHATASE YWQE"/>
    <property type="match status" value="1"/>
</dbReference>
<accession>A0A2A6RLH7</accession>